<name>A0A8T1I855_9STRA</name>
<gene>
    <name evidence="1" type="ORF">PC117_g8028</name>
    <name evidence="2" type="ORF">PC118_g9333</name>
    <name evidence="3" type="ORF">PC129_g9277</name>
</gene>
<dbReference type="Proteomes" id="UP000760860">
    <property type="component" value="Unassembled WGS sequence"/>
</dbReference>
<comment type="caution">
    <text evidence="3">The sequence shown here is derived from an EMBL/GenBank/DDBJ whole genome shotgun (WGS) entry which is preliminary data.</text>
</comment>
<dbReference type="VEuPathDB" id="FungiDB:PC110_g13761"/>
<accession>A0A8T1I855</accession>
<organism evidence="3 4">
    <name type="scientific">Phytophthora cactorum</name>
    <dbReference type="NCBI Taxonomy" id="29920"/>
    <lineage>
        <taxon>Eukaryota</taxon>
        <taxon>Sar</taxon>
        <taxon>Stramenopiles</taxon>
        <taxon>Oomycota</taxon>
        <taxon>Peronosporomycetes</taxon>
        <taxon>Peronosporales</taxon>
        <taxon>Peronosporaceae</taxon>
        <taxon>Phytophthora</taxon>
    </lineage>
</organism>
<protein>
    <recommendedName>
        <fullName evidence="5">FAR1 domain-containing protein</fullName>
    </recommendedName>
</protein>
<dbReference type="EMBL" id="RCMK01000169">
    <property type="protein sequence ID" value="KAG2945995.1"/>
    <property type="molecule type" value="Genomic_DNA"/>
</dbReference>
<reference evidence="3" key="1">
    <citation type="submission" date="2018-05" db="EMBL/GenBank/DDBJ databases">
        <title>Effector identification in a new, highly contiguous assembly of the strawberry crown rot pathogen Phytophthora cactorum.</title>
        <authorList>
            <person name="Armitage A.D."/>
            <person name="Nellist C.F."/>
            <person name="Bates H."/>
            <person name="Vickerstaff R.J."/>
            <person name="Harrison R.J."/>
        </authorList>
    </citation>
    <scope>NUCLEOTIDE SEQUENCE</scope>
    <source>
        <strain evidence="1">4040</strain>
        <strain evidence="2">P415</strain>
        <strain evidence="3">P421</strain>
    </source>
</reference>
<evidence type="ECO:0000313" key="3">
    <source>
        <dbReference type="EMBL" id="KAG3219958.1"/>
    </source>
</evidence>
<evidence type="ECO:0000313" key="4">
    <source>
        <dbReference type="Proteomes" id="UP000760860"/>
    </source>
</evidence>
<evidence type="ECO:0008006" key="5">
    <source>
        <dbReference type="Google" id="ProtNLM"/>
    </source>
</evidence>
<dbReference type="EMBL" id="RCML01000253">
    <property type="protein sequence ID" value="KAG2983636.1"/>
    <property type="molecule type" value="Genomic_DNA"/>
</dbReference>
<dbReference type="Proteomes" id="UP000697107">
    <property type="component" value="Unassembled WGS sequence"/>
</dbReference>
<dbReference type="Proteomes" id="UP000736787">
    <property type="component" value="Unassembled WGS sequence"/>
</dbReference>
<dbReference type="AlphaFoldDB" id="A0A8T1I855"/>
<proteinExistence type="predicted"/>
<evidence type="ECO:0000313" key="2">
    <source>
        <dbReference type="EMBL" id="KAG2983636.1"/>
    </source>
</evidence>
<sequence length="171" mass="19937">MSETGPCRGVIPPPPQAVYPSPDLAEEALHQWTKDYGFNLSRRRVRYTDEEDRKVWARNYECDRTGCPKNTHHLTEETRTRTMRGSKRSGCLMRIALHAVSKKDTDGPWKIAPTARSYHHNHEPPGTFVYTLQSEVELRGRLVNRLVSQRQIWSSSRLLRGLQYPQFRTQF</sequence>
<dbReference type="EMBL" id="RCMV01000287">
    <property type="protein sequence ID" value="KAG3219958.1"/>
    <property type="molecule type" value="Genomic_DNA"/>
</dbReference>
<evidence type="ECO:0000313" key="1">
    <source>
        <dbReference type="EMBL" id="KAG2945995.1"/>
    </source>
</evidence>